<gene>
    <name evidence="2" type="ORF">UT84_C0019G0004</name>
</gene>
<dbReference type="InterPro" id="IPR013216">
    <property type="entry name" value="Methyltransf_11"/>
</dbReference>
<dbReference type="CDD" id="cd02440">
    <property type="entry name" value="AdoMet_MTases"/>
    <property type="match status" value="1"/>
</dbReference>
<feature type="domain" description="Methyltransferase type 11" evidence="1">
    <location>
        <begin position="88"/>
        <end position="167"/>
    </location>
</feature>
<protein>
    <submittedName>
        <fullName evidence="2">Methyltransferase type 11</fullName>
    </submittedName>
</protein>
<sequence>MSKFQLKEILACPKCKTPLKKYIPKGICPKCHLEFKKEAGIWHLLKISKKNTSASVRLYEKLHLNKFVGPDDGSYEILASFARGNKCLDIACGQGDIEKLAPQTVGLEFSINALKQAQKKGIKNLVLADAQYLPFIDNSFDIAISSGNLEHFENPQKALLEMARVSKIQVLTAHKYPPIPFAPFIYKIVSFIFSVKHQAIEKPIDIKNLEIMYKAANLRIIYKGTWTLPFNRGKVITFLPEFTNTPSCNFIISIKK</sequence>
<dbReference type="AlphaFoldDB" id="A0A0G0RAP7"/>
<dbReference type="GO" id="GO:0008757">
    <property type="term" value="F:S-adenosylmethionine-dependent methyltransferase activity"/>
    <property type="evidence" value="ECO:0007669"/>
    <property type="project" value="InterPro"/>
</dbReference>
<dbReference type="SUPFAM" id="SSF53335">
    <property type="entry name" value="S-adenosyl-L-methionine-dependent methyltransferases"/>
    <property type="match status" value="1"/>
</dbReference>
<organism evidence="2 3">
    <name type="scientific">Candidatus Curtissbacteria bacterium GW2011_GWA1_40_16</name>
    <dbReference type="NCBI Taxonomy" id="1618405"/>
    <lineage>
        <taxon>Bacteria</taxon>
        <taxon>Candidatus Curtissiibacteriota</taxon>
    </lineage>
</organism>
<reference evidence="2 3" key="1">
    <citation type="journal article" date="2015" name="Nature">
        <title>rRNA introns, odd ribosomes, and small enigmatic genomes across a large radiation of phyla.</title>
        <authorList>
            <person name="Brown C.T."/>
            <person name="Hug L.A."/>
            <person name="Thomas B.C."/>
            <person name="Sharon I."/>
            <person name="Castelle C.J."/>
            <person name="Singh A."/>
            <person name="Wilkins M.J."/>
            <person name="Williams K.H."/>
            <person name="Banfield J.F."/>
        </authorList>
    </citation>
    <scope>NUCLEOTIDE SEQUENCE [LARGE SCALE GENOMIC DNA]</scope>
</reference>
<dbReference type="EMBL" id="LBYI01000019">
    <property type="protein sequence ID" value="KKR49799.1"/>
    <property type="molecule type" value="Genomic_DNA"/>
</dbReference>
<keyword evidence="2" id="KW-0489">Methyltransferase</keyword>
<accession>A0A0G0RAP7</accession>
<evidence type="ECO:0000259" key="1">
    <source>
        <dbReference type="Pfam" id="PF08241"/>
    </source>
</evidence>
<proteinExistence type="predicted"/>
<dbReference type="Pfam" id="PF08241">
    <property type="entry name" value="Methyltransf_11"/>
    <property type="match status" value="1"/>
</dbReference>
<evidence type="ECO:0000313" key="2">
    <source>
        <dbReference type="EMBL" id="KKR49799.1"/>
    </source>
</evidence>
<name>A0A0G0RAP7_9BACT</name>
<dbReference type="PANTHER" id="PTHR43591:SF24">
    <property type="entry name" value="2-METHOXY-6-POLYPRENYL-1,4-BENZOQUINOL METHYLASE, MITOCHONDRIAL"/>
    <property type="match status" value="1"/>
</dbReference>
<keyword evidence="2" id="KW-0808">Transferase</keyword>
<evidence type="ECO:0000313" key="3">
    <source>
        <dbReference type="Proteomes" id="UP000034531"/>
    </source>
</evidence>
<dbReference type="PANTHER" id="PTHR43591">
    <property type="entry name" value="METHYLTRANSFERASE"/>
    <property type="match status" value="1"/>
</dbReference>
<dbReference type="Gene3D" id="3.40.50.150">
    <property type="entry name" value="Vaccinia Virus protein VP39"/>
    <property type="match status" value="1"/>
</dbReference>
<dbReference type="Proteomes" id="UP000034531">
    <property type="component" value="Unassembled WGS sequence"/>
</dbReference>
<dbReference type="GO" id="GO:0032259">
    <property type="term" value="P:methylation"/>
    <property type="evidence" value="ECO:0007669"/>
    <property type="project" value="UniProtKB-KW"/>
</dbReference>
<comment type="caution">
    <text evidence="2">The sequence shown here is derived from an EMBL/GenBank/DDBJ whole genome shotgun (WGS) entry which is preliminary data.</text>
</comment>
<dbReference type="InterPro" id="IPR029063">
    <property type="entry name" value="SAM-dependent_MTases_sf"/>
</dbReference>